<feature type="region of interest" description="Disordered" evidence="1">
    <location>
        <begin position="1"/>
        <end position="29"/>
    </location>
</feature>
<proteinExistence type="predicted"/>
<dbReference type="EMBL" id="KQ111543">
    <property type="protein sequence ID" value="KMS65277.1"/>
    <property type="molecule type" value="Genomic_DNA"/>
</dbReference>
<accession>A0A0J7YNY9</accession>
<evidence type="ECO:0000256" key="1">
    <source>
        <dbReference type="SAM" id="MobiDB-lite"/>
    </source>
</evidence>
<gene>
    <name evidence="2" type="ORF">BVRB_037610</name>
</gene>
<dbReference type="AlphaFoldDB" id="A0A0J7YNY9"/>
<evidence type="ECO:0000313" key="2">
    <source>
        <dbReference type="EMBL" id="KMS65277.1"/>
    </source>
</evidence>
<sequence length="29" mass="3195">RPSADRQDLARILCGPRGAASRVRSRQSN</sequence>
<keyword evidence="3" id="KW-1185">Reference proteome</keyword>
<dbReference type="Proteomes" id="UP000035740">
    <property type="component" value="Unassembled WGS sequence"/>
</dbReference>
<dbReference type="Gramene" id="KMS65277">
    <property type="protein sequence ID" value="KMS65277"/>
    <property type="gene ID" value="BVRB_037610"/>
</dbReference>
<evidence type="ECO:0000313" key="3">
    <source>
        <dbReference type="Proteomes" id="UP000035740"/>
    </source>
</evidence>
<protein>
    <submittedName>
        <fullName evidence="2">Uncharacterized protein</fullName>
    </submittedName>
</protein>
<name>A0A0J7YNY9_BETVV</name>
<reference evidence="2 3" key="1">
    <citation type="journal article" date="2014" name="Nature">
        <title>The genome of the recently domesticated crop plant sugar beet (Beta vulgaris).</title>
        <authorList>
            <person name="Dohm J.C."/>
            <person name="Minoche A.E."/>
            <person name="Holtgrawe D."/>
            <person name="Capella-Gutierrez S."/>
            <person name="Zakrzewski F."/>
            <person name="Tafer H."/>
            <person name="Rupp O."/>
            <person name="Sorensen T.R."/>
            <person name="Stracke R."/>
            <person name="Reinhardt R."/>
            <person name="Goesmann A."/>
            <person name="Kraft T."/>
            <person name="Schulz B."/>
            <person name="Stadler P.F."/>
            <person name="Schmidt T."/>
            <person name="Gabaldon T."/>
            <person name="Lehrach H."/>
            <person name="Weisshaar B."/>
            <person name="Himmelbauer H."/>
        </authorList>
    </citation>
    <scope>NUCLEOTIDE SEQUENCE [LARGE SCALE GENOMIC DNA]</scope>
    <source>
        <tissue evidence="2">Taproot</tissue>
    </source>
</reference>
<feature type="non-terminal residue" evidence="2">
    <location>
        <position position="1"/>
    </location>
</feature>
<organism evidence="2 3">
    <name type="scientific">Beta vulgaris subsp. vulgaris</name>
    <name type="common">Beet</name>
    <dbReference type="NCBI Taxonomy" id="3555"/>
    <lineage>
        <taxon>Eukaryota</taxon>
        <taxon>Viridiplantae</taxon>
        <taxon>Streptophyta</taxon>
        <taxon>Embryophyta</taxon>
        <taxon>Tracheophyta</taxon>
        <taxon>Spermatophyta</taxon>
        <taxon>Magnoliopsida</taxon>
        <taxon>eudicotyledons</taxon>
        <taxon>Gunneridae</taxon>
        <taxon>Pentapetalae</taxon>
        <taxon>Caryophyllales</taxon>
        <taxon>Chenopodiaceae</taxon>
        <taxon>Betoideae</taxon>
        <taxon>Beta</taxon>
    </lineage>
</organism>